<dbReference type="KEGG" id="mcos:GM418_30410"/>
<dbReference type="EMBL" id="CP046401">
    <property type="protein sequence ID" value="QGY47814.1"/>
    <property type="molecule type" value="Genomic_DNA"/>
</dbReference>
<organism evidence="6 7">
    <name type="scientific">Maribellus comscasis</name>
    <dbReference type="NCBI Taxonomy" id="2681766"/>
    <lineage>
        <taxon>Bacteria</taxon>
        <taxon>Pseudomonadati</taxon>
        <taxon>Bacteroidota</taxon>
        <taxon>Bacteroidia</taxon>
        <taxon>Marinilabiliales</taxon>
        <taxon>Prolixibacteraceae</taxon>
        <taxon>Maribellus</taxon>
    </lineage>
</organism>
<dbReference type="GO" id="GO:0016020">
    <property type="term" value="C:membrane"/>
    <property type="evidence" value="ECO:0007669"/>
    <property type="project" value="TreeGrafter"/>
</dbReference>
<name>A0A6I6KC13_9BACT</name>
<evidence type="ECO:0000256" key="2">
    <source>
        <dbReference type="ARBA" id="ARBA00009348"/>
    </source>
</evidence>
<proteinExistence type="inferred from homology"/>
<dbReference type="CDD" id="cd15482">
    <property type="entry name" value="Sialidase_non-viral"/>
    <property type="match status" value="1"/>
</dbReference>
<evidence type="ECO:0000256" key="4">
    <source>
        <dbReference type="SAM" id="Phobius"/>
    </source>
</evidence>
<dbReference type="Gene3D" id="2.120.10.10">
    <property type="match status" value="2"/>
</dbReference>
<dbReference type="GO" id="GO:0005737">
    <property type="term" value="C:cytoplasm"/>
    <property type="evidence" value="ECO:0007669"/>
    <property type="project" value="TreeGrafter"/>
</dbReference>
<dbReference type="Gene3D" id="2.60.120.200">
    <property type="match status" value="1"/>
</dbReference>
<feature type="domain" description="Sialidase" evidence="5">
    <location>
        <begin position="76"/>
        <end position="398"/>
    </location>
</feature>
<keyword evidence="4" id="KW-0472">Membrane</keyword>
<dbReference type="Pfam" id="PF13088">
    <property type="entry name" value="BNR_2"/>
    <property type="match status" value="1"/>
</dbReference>
<keyword evidence="7" id="KW-1185">Reference proteome</keyword>
<evidence type="ECO:0000256" key="3">
    <source>
        <dbReference type="ARBA" id="ARBA00012733"/>
    </source>
</evidence>
<dbReference type="InterPro" id="IPR013320">
    <property type="entry name" value="ConA-like_dom_sf"/>
</dbReference>
<protein>
    <recommendedName>
        <fullName evidence="3">exo-alpha-sialidase</fullName>
        <ecNumber evidence="3">3.2.1.18</ecNumber>
    </recommendedName>
</protein>
<dbReference type="SUPFAM" id="SSF49899">
    <property type="entry name" value="Concanavalin A-like lectins/glucanases"/>
    <property type="match status" value="1"/>
</dbReference>
<dbReference type="GO" id="GO:0006689">
    <property type="term" value="P:ganglioside catabolic process"/>
    <property type="evidence" value="ECO:0007669"/>
    <property type="project" value="TreeGrafter"/>
</dbReference>
<dbReference type="GO" id="GO:0009313">
    <property type="term" value="P:oligosaccharide catabolic process"/>
    <property type="evidence" value="ECO:0007669"/>
    <property type="project" value="TreeGrafter"/>
</dbReference>
<keyword evidence="4" id="KW-1133">Transmembrane helix</keyword>
<dbReference type="Proteomes" id="UP000428260">
    <property type="component" value="Chromosome"/>
</dbReference>
<evidence type="ECO:0000313" key="6">
    <source>
        <dbReference type="EMBL" id="QGY47814.1"/>
    </source>
</evidence>
<keyword evidence="4" id="KW-0812">Transmembrane</keyword>
<gene>
    <name evidence="6" type="ORF">GM418_30410</name>
</gene>
<accession>A0A6I6KC13</accession>
<dbReference type="EC" id="3.2.1.18" evidence="3"/>
<reference evidence="6 7" key="1">
    <citation type="submission" date="2019-11" db="EMBL/GenBank/DDBJ databases">
        <authorList>
            <person name="Zheng R.K."/>
            <person name="Sun C.M."/>
        </authorList>
    </citation>
    <scope>NUCLEOTIDE SEQUENCE [LARGE SCALE GENOMIC DNA]</scope>
    <source>
        <strain evidence="6 7">WC007</strain>
    </source>
</reference>
<dbReference type="PANTHER" id="PTHR10628:SF30">
    <property type="entry name" value="EXO-ALPHA-SIALIDASE"/>
    <property type="match status" value="1"/>
</dbReference>
<feature type="transmembrane region" description="Helical" evidence="4">
    <location>
        <begin position="12"/>
        <end position="31"/>
    </location>
</feature>
<dbReference type="PANTHER" id="PTHR10628">
    <property type="entry name" value="SIALIDASE"/>
    <property type="match status" value="1"/>
</dbReference>
<dbReference type="AlphaFoldDB" id="A0A6I6KC13"/>
<comment type="similarity">
    <text evidence="2">Belongs to the glycosyl hydrolase 33 family.</text>
</comment>
<evidence type="ECO:0000259" key="5">
    <source>
        <dbReference type="Pfam" id="PF13088"/>
    </source>
</evidence>
<dbReference type="InterPro" id="IPR026856">
    <property type="entry name" value="Sialidase_fam"/>
</dbReference>
<dbReference type="InterPro" id="IPR011040">
    <property type="entry name" value="Sialidase"/>
</dbReference>
<sequence>MQKMAHNQFRRGKHIYGFIGLTLLFVFLFYATDIYSQEKDWRNIENAVAIIPDEGYCDQPYSVINSKGEWVVVLTTGAGREGQPGQHVVSTISKDKGKTWSPLIDIEPATGPEASWITPLIIPSGRIYVFYTYNSENRREVLNSSGVPIKRVDTFGKMMMKYSDDGGYSWSEKHYEVPARNFEIDDKNIYKGKIQFFWSVALPIVHENAVYFPLSKVGNFGEGFMESGSGAILKSSNILFEKDPEKIEWETLPDGNKGLLPPQGQVADEHNIVSLSDGSLYCVYRTNQGHNAQVYSRDNGHTWTTPEWASYSPGGKLMKQPRCFNKIYKFSNGKYAMFFHNNSSRNYSSHPLGNRNPTWLAGGIEKDGYIYWSQPEVFLYDMDYFNGISYPDWIEDNGEYYFTETQKTIARIHKIPAEYLEMLWNQALNKEMTKEGLALELEGESCEQGSEFTMPGIGNLYKGDGFSLEFKLKTGNLKKDQLLLDTRREKTEGYQNAAKYIGNGLKISILKSGALEFLMDDGRTPLIWSTAPGVIIPKAVNHIVINVDAKSKMLTFVINGDLWDGGERPFGYARFNPFMWDVNGDPKVRFSSEFKGNIELFRVYNRFLYTSESIANYRSGQ</sequence>
<dbReference type="SUPFAM" id="SSF50939">
    <property type="entry name" value="Sialidases"/>
    <property type="match status" value="1"/>
</dbReference>
<evidence type="ECO:0000313" key="7">
    <source>
        <dbReference type="Proteomes" id="UP000428260"/>
    </source>
</evidence>
<evidence type="ECO:0000256" key="1">
    <source>
        <dbReference type="ARBA" id="ARBA00000427"/>
    </source>
</evidence>
<dbReference type="GO" id="GO:0004308">
    <property type="term" value="F:exo-alpha-sialidase activity"/>
    <property type="evidence" value="ECO:0007669"/>
    <property type="project" value="UniProtKB-EC"/>
</dbReference>
<comment type="catalytic activity">
    <reaction evidence="1">
        <text>Hydrolysis of alpha-(2-&gt;3)-, alpha-(2-&gt;6)-, alpha-(2-&gt;8)- glycosidic linkages of terminal sialic acid residues in oligosaccharides, glycoproteins, glycolipids, colominic acid and synthetic substrates.</text>
        <dbReference type="EC" id="3.2.1.18"/>
    </reaction>
</comment>
<dbReference type="InterPro" id="IPR036278">
    <property type="entry name" value="Sialidase_sf"/>
</dbReference>